<feature type="compositionally biased region" description="Basic and acidic residues" evidence="1">
    <location>
        <begin position="7"/>
        <end position="21"/>
    </location>
</feature>
<gene>
    <name evidence="2" type="ORF">AWW68_07080</name>
</gene>
<keyword evidence="3" id="KW-1185">Reference proteome</keyword>
<dbReference type="Proteomes" id="UP000075606">
    <property type="component" value="Unassembled WGS sequence"/>
</dbReference>
<dbReference type="STRING" id="333140.AWW68_07080"/>
<feature type="region of interest" description="Disordered" evidence="1">
    <location>
        <begin position="1"/>
        <end position="21"/>
    </location>
</feature>
<proteinExistence type="predicted"/>
<comment type="caution">
    <text evidence="2">The sequence shown here is derived from an EMBL/GenBank/DDBJ whole genome shotgun (WGS) entry which is preliminary data.</text>
</comment>
<reference evidence="2 3" key="1">
    <citation type="submission" date="2016-01" db="EMBL/GenBank/DDBJ databases">
        <title>Genome sequencing of Roseivirga spongicola UST030701-084.</title>
        <authorList>
            <person name="Selvaratnam C."/>
            <person name="Thevarajoo S."/>
            <person name="Goh K.M."/>
            <person name="Ee R."/>
            <person name="Chan K.-G."/>
            <person name="Chong C.S."/>
        </authorList>
    </citation>
    <scope>NUCLEOTIDE SEQUENCE [LARGE SCALE GENOMIC DNA]</scope>
    <source>
        <strain evidence="2 3">UST030701-084</strain>
    </source>
</reference>
<sequence>MSCSSPQKEDKQTPPKSEAQDIVDKSISHHGMEQLDHAEFSLTFRDMSYTYSLQNGLYKYTRTQTDSIDQEVYDVLTNEGLTRYINGDSVELEEEKRAAYSRSVNSVIYFFRLPFGLNDEAVIKEYQGTTSIKGKDYHEIRVTFKQSGGGEDFDDVFLYWFDTEDYSMDYLAYLYHTDGGGMRFREAINPRRVNDVLIQDYINFKPEDESMDINNISELYENGELEELSRIINEGVAISIK</sequence>
<evidence type="ECO:0008006" key="4">
    <source>
        <dbReference type="Google" id="ProtNLM"/>
    </source>
</evidence>
<protein>
    <recommendedName>
        <fullName evidence="4">Deoxyribose-phosphate aldolase</fullName>
    </recommendedName>
</protein>
<dbReference type="Pfam" id="PF20113">
    <property type="entry name" value="DUF6503"/>
    <property type="match status" value="1"/>
</dbReference>
<dbReference type="EMBL" id="LRPC01000012">
    <property type="protein sequence ID" value="KYG76149.1"/>
    <property type="molecule type" value="Genomic_DNA"/>
</dbReference>
<accession>A0A150XBM9</accession>
<evidence type="ECO:0000313" key="2">
    <source>
        <dbReference type="EMBL" id="KYG76149.1"/>
    </source>
</evidence>
<dbReference type="InterPro" id="IPR045444">
    <property type="entry name" value="DUF6503"/>
</dbReference>
<dbReference type="AlphaFoldDB" id="A0A150XBM9"/>
<evidence type="ECO:0000313" key="3">
    <source>
        <dbReference type="Proteomes" id="UP000075606"/>
    </source>
</evidence>
<organism evidence="2 3">
    <name type="scientific">Roseivirga spongicola</name>
    <dbReference type="NCBI Taxonomy" id="333140"/>
    <lineage>
        <taxon>Bacteria</taxon>
        <taxon>Pseudomonadati</taxon>
        <taxon>Bacteroidota</taxon>
        <taxon>Cytophagia</taxon>
        <taxon>Cytophagales</taxon>
        <taxon>Roseivirgaceae</taxon>
        <taxon>Roseivirga</taxon>
    </lineage>
</organism>
<name>A0A150XBM9_9BACT</name>
<evidence type="ECO:0000256" key="1">
    <source>
        <dbReference type="SAM" id="MobiDB-lite"/>
    </source>
</evidence>